<feature type="transmembrane region" description="Helical" evidence="19">
    <location>
        <begin position="155"/>
        <end position="185"/>
    </location>
</feature>
<comment type="similarity">
    <text evidence="3">Belongs to the dolichyldiphosphatase family.</text>
</comment>
<sequence length="1165" mass="132882">MLQWKPISFVLVEYPKGDLFGKLLAWISLAPMGIGSGFIALILFRRDLHTILFFFGTILNEMLNKILKNWIQEPRPIERMNLSDQYGMPSSHSQFIWFFSTYSTLFILFRLHHINNNALPFERAGRMLVLVTCWTTTILVCISRVYLLYHSLAQVFVGAILGIITGTFYFLFVHIVLTPFLPYVVSWKISEYLLLRDTTLIPNILWFEYTNTRQEARARSRKLIKKLSTKIQINMTNPQTSINIPTHKRPESPEFCDTLNNHLFITHVIPQTSCRPITAETSERSIRCSLEEISKDIKEIEDFITVSEDIIKREKERDKEFYARERQRKFEEMQKHRDLSRANNKENKSPLVVQRKYSLKSPSYKTNSAKYRKSKSGSPNKVRSKLYFKNGRIGCMDSDDFTANIQSTHQIVKEIIQSENHCPLVAPEDVNRILKNISSRNDHDACDYCVITKSEHSLDNGSCEEIPLGKMFCKINISKSDNSESIIVDSPIDEDEMVVAESHNVCCEDEARSVESICDKVPMPGSVTSIQSNVTINSEMKNQVRNLVRRFTLRTSKMQKRLEMPPTPSSSPSPPPQKHSDKESITAGVVVVPTAFVADHPSSQNKYLCCPQSLCGKSDRSGVLDPQGWFYISWLCVVSLTFLYNAWVIPLRSSFPFQTPENTNIWLTLDFSADIIYLLDMDIVSLIPLDLLYLKFGTGAVFLRTPRLLKIQSFWEFFKLLDRSIASPHMVRVAKTLTYMLYMIHLTACTYFAYSDYQGLGSDRWVFSGKGHPYVRCFAFATKTATSIGKNPKPDSEGELLFMTAAWLMGVFVFALLIGQIRDIIATATRSQSEYRQLVDETLEYMRRLNLPSEMQSRIKMWFKFTWEQQRTLDEGLIMDYLPANLKTDIAISVHIQTLSKVQLFADCEEALLRELVLKLRSVIFLPGDYICRKGEVGKEMYIVMGGIKNDEVLATLSESSVFGEISLLAINGSGGNRRTAHVRSKGFSNLFVLSKADLNEAIVYYPNAQAVLKRRAKSLVRRNAAREKEEAKMLSAEEAEVVIQNPIRPQTPPRLLQAVIQALPEESPAVRLLTQGSKRGKKNRLVADSEKEAETKISNEIVVIEHEKGTLSRSLLKSIQKDIESKQAMDCNLTDSEKALLAPKAIDANLFYDRDNGGYCKDDE</sequence>
<dbReference type="InterPro" id="IPR036938">
    <property type="entry name" value="PAP2/HPO_sf"/>
</dbReference>
<dbReference type="PANTHER" id="PTHR45638">
    <property type="entry name" value="CYCLIC NUCLEOTIDE-GATED CATION CHANNEL SUBUNIT A"/>
    <property type="match status" value="1"/>
</dbReference>
<dbReference type="SUPFAM" id="SSF48317">
    <property type="entry name" value="Acid phosphatase/Vanadium-dependent haloperoxidase"/>
    <property type="match status" value="1"/>
</dbReference>
<dbReference type="FunFam" id="1.10.287.70:FF:000072">
    <property type="entry name" value="Cyclic nucleotide gated channel beta 3"/>
    <property type="match status" value="1"/>
</dbReference>
<evidence type="ECO:0000256" key="11">
    <source>
        <dbReference type="ARBA" id="ARBA00023065"/>
    </source>
</evidence>
<reference evidence="21" key="1">
    <citation type="submission" date="2022-07" db="EMBL/GenBank/DDBJ databases">
        <authorList>
            <person name="Trinca V."/>
            <person name="Uliana J.V.C."/>
            <person name="Torres T.T."/>
            <person name="Ward R.J."/>
            <person name="Monesi N."/>
        </authorList>
    </citation>
    <scope>NUCLEOTIDE SEQUENCE</scope>
    <source>
        <strain evidence="21">HSMRA1968</strain>
        <tissue evidence="21">Whole embryos</tissue>
    </source>
</reference>
<dbReference type="InterPro" id="IPR014710">
    <property type="entry name" value="RmlC-like_jellyroll"/>
</dbReference>
<evidence type="ECO:0000256" key="2">
    <source>
        <dbReference type="ARBA" id="ARBA00004922"/>
    </source>
</evidence>
<keyword evidence="6" id="KW-0813">Transport</keyword>
<feature type="compositionally biased region" description="Pro residues" evidence="18">
    <location>
        <begin position="565"/>
        <end position="577"/>
    </location>
</feature>
<name>A0A9Q0NCZ0_9DIPT</name>
<evidence type="ECO:0000256" key="4">
    <source>
        <dbReference type="ARBA" id="ARBA00012508"/>
    </source>
</evidence>
<dbReference type="InterPro" id="IPR050866">
    <property type="entry name" value="CNG_cation_channel"/>
</dbReference>
<keyword evidence="8" id="KW-0378">Hydrolase</keyword>
<evidence type="ECO:0000256" key="18">
    <source>
        <dbReference type="SAM" id="MobiDB-lite"/>
    </source>
</evidence>
<dbReference type="PROSITE" id="PS00888">
    <property type="entry name" value="CNMP_BINDING_1"/>
    <property type="match status" value="1"/>
</dbReference>
<feature type="transmembrane region" description="Helical" evidence="19">
    <location>
        <begin position="628"/>
        <end position="647"/>
    </location>
</feature>
<evidence type="ECO:0000256" key="14">
    <source>
        <dbReference type="ARBA" id="ARBA00023303"/>
    </source>
</evidence>
<dbReference type="InterPro" id="IPR005821">
    <property type="entry name" value="Ion_trans_dom"/>
</dbReference>
<dbReference type="GO" id="GO:0006487">
    <property type="term" value="P:protein N-linked glycosylation"/>
    <property type="evidence" value="ECO:0007669"/>
    <property type="project" value="UniProtKB-ARBA"/>
</dbReference>
<feature type="transmembrane region" description="Helical" evidence="19">
    <location>
        <begin position="800"/>
        <end position="821"/>
    </location>
</feature>
<dbReference type="GO" id="GO:0005222">
    <property type="term" value="F:intracellularly cAMP-activated cation channel activity"/>
    <property type="evidence" value="ECO:0007669"/>
    <property type="project" value="TreeGrafter"/>
</dbReference>
<feature type="transmembrane region" description="Helical" evidence="19">
    <location>
        <begin position="23"/>
        <end position="44"/>
    </location>
</feature>
<dbReference type="GO" id="GO:0005223">
    <property type="term" value="F:intracellularly cGMP-activated cation channel activity"/>
    <property type="evidence" value="ECO:0007669"/>
    <property type="project" value="TreeGrafter"/>
</dbReference>
<dbReference type="InterPro" id="IPR039667">
    <property type="entry name" value="Dolichyldiphosphatase_PAP2"/>
</dbReference>
<evidence type="ECO:0000256" key="5">
    <source>
        <dbReference type="ARBA" id="ARBA00014821"/>
    </source>
</evidence>
<evidence type="ECO:0000256" key="19">
    <source>
        <dbReference type="SAM" id="Phobius"/>
    </source>
</evidence>
<organism evidence="21 22">
    <name type="scientific">Pseudolycoriella hygida</name>
    <dbReference type="NCBI Taxonomy" id="35572"/>
    <lineage>
        <taxon>Eukaryota</taxon>
        <taxon>Metazoa</taxon>
        <taxon>Ecdysozoa</taxon>
        <taxon>Arthropoda</taxon>
        <taxon>Hexapoda</taxon>
        <taxon>Insecta</taxon>
        <taxon>Pterygota</taxon>
        <taxon>Neoptera</taxon>
        <taxon>Endopterygota</taxon>
        <taxon>Diptera</taxon>
        <taxon>Nematocera</taxon>
        <taxon>Sciaroidea</taxon>
        <taxon>Sciaridae</taxon>
        <taxon>Pseudolycoriella</taxon>
    </lineage>
</organism>
<dbReference type="SMART" id="SM00100">
    <property type="entry name" value="cNMP"/>
    <property type="match status" value="1"/>
</dbReference>
<protein>
    <recommendedName>
        <fullName evidence="5">Dolichyldiphosphatase 1</fullName>
        <ecNumber evidence="4">3.6.1.43</ecNumber>
    </recommendedName>
    <alternativeName>
        <fullName evidence="16">Dolichyl pyrophosphate phosphatase 1</fullName>
    </alternativeName>
</protein>
<keyword evidence="13" id="KW-1071">Ligand-gated ion channel</keyword>
<keyword evidence="10 19" id="KW-1133">Transmembrane helix</keyword>
<gene>
    <name evidence="21" type="primary">CNGB3</name>
    <name evidence="21" type="ORF">Bhyg_02830</name>
</gene>
<feature type="compositionally biased region" description="Basic and acidic residues" evidence="18">
    <location>
        <begin position="332"/>
        <end position="348"/>
    </location>
</feature>
<feature type="transmembrane region" description="Helical" evidence="19">
    <location>
        <begin position="129"/>
        <end position="149"/>
    </location>
</feature>
<evidence type="ECO:0000256" key="7">
    <source>
        <dbReference type="ARBA" id="ARBA00022692"/>
    </source>
</evidence>
<dbReference type="PROSITE" id="PS00889">
    <property type="entry name" value="CNMP_BINDING_2"/>
    <property type="match status" value="1"/>
</dbReference>
<dbReference type="OrthoDB" id="421226at2759"/>
<dbReference type="FunFam" id="1.20.144.10:FF:000003">
    <property type="entry name" value="Dolichyldiphosphatase 1"/>
    <property type="match status" value="1"/>
</dbReference>
<comment type="catalytic activity">
    <reaction evidence="17">
        <text>a di-trans,poly-cis-dolichyl diphosphate + H2O = a di-trans,poly-cis-dolichyl phosphate + phosphate + H(+)</text>
        <dbReference type="Rhea" id="RHEA:14385"/>
        <dbReference type="Rhea" id="RHEA-COMP:19498"/>
        <dbReference type="Rhea" id="RHEA-COMP:19506"/>
        <dbReference type="ChEBI" id="CHEBI:15377"/>
        <dbReference type="ChEBI" id="CHEBI:15378"/>
        <dbReference type="ChEBI" id="CHEBI:43474"/>
        <dbReference type="ChEBI" id="CHEBI:57497"/>
        <dbReference type="ChEBI" id="CHEBI:57683"/>
        <dbReference type="EC" id="3.6.1.43"/>
    </reaction>
</comment>
<dbReference type="SUPFAM" id="SSF81324">
    <property type="entry name" value="Voltage-gated potassium channels"/>
    <property type="match status" value="1"/>
</dbReference>
<dbReference type="SMART" id="SM00014">
    <property type="entry name" value="acidPPc"/>
    <property type="match status" value="1"/>
</dbReference>
<dbReference type="InterPro" id="IPR018488">
    <property type="entry name" value="cNMP-bd_CS"/>
</dbReference>
<keyword evidence="12 19" id="KW-0472">Membrane</keyword>
<dbReference type="EMBL" id="WJQU01000001">
    <property type="protein sequence ID" value="KAJ6647607.1"/>
    <property type="molecule type" value="Genomic_DNA"/>
</dbReference>
<dbReference type="GO" id="GO:0047874">
    <property type="term" value="F:dolichyldiphosphatase activity"/>
    <property type="evidence" value="ECO:0007669"/>
    <property type="project" value="UniProtKB-EC"/>
</dbReference>
<dbReference type="InterPro" id="IPR000326">
    <property type="entry name" value="PAP2/HPO"/>
</dbReference>
<evidence type="ECO:0000256" key="12">
    <source>
        <dbReference type="ARBA" id="ARBA00023136"/>
    </source>
</evidence>
<evidence type="ECO:0000313" key="21">
    <source>
        <dbReference type="EMBL" id="KAJ6647607.1"/>
    </source>
</evidence>
<evidence type="ECO:0000256" key="1">
    <source>
        <dbReference type="ARBA" id="ARBA00004477"/>
    </source>
</evidence>
<dbReference type="Pfam" id="PF01569">
    <property type="entry name" value="PAP2"/>
    <property type="match status" value="1"/>
</dbReference>
<keyword evidence="11" id="KW-0406">Ion transport</keyword>
<comment type="function">
    <text evidence="15">Required for efficient N-glycosylation. Necessary for maintaining optimal levels of dolichol-linked oligosaccharides. Hydrolyzes dolichyl pyrophosphate at a very high rate and dolichyl monophosphate at a much lower rate. Does not act on phosphatidate.</text>
</comment>
<evidence type="ECO:0000256" key="16">
    <source>
        <dbReference type="ARBA" id="ARBA00030292"/>
    </source>
</evidence>
<dbReference type="Gene3D" id="1.10.287.630">
    <property type="entry name" value="Helix hairpin bin"/>
    <property type="match status" value="1"/>
</dbReference>
<accession>A0A9Q0NCZ0</accession>
<dbReference type="InterPro" id="IPR000595">
    <property type="entry name" value="cNMP-bd_dom"/>
</dbReference>
<dbReference type="Gene3D" id="2.60.120.10">
    <property type="entry name" value="Jelly Rolls"/>
    <property type="match status" value="1"/>
</dbReference>
<dbReference type="FunFam" id="1.10.287.630:FF:000001">
    <property type="entry name" value="Cyclic nucleotide-gated channel alpha 3"/>
    <property type="match status" value="1"/>
</dbReference>
<dbReference type="GO" id="GO:0030553">
    <property type="term" value="F:cGMP binding"/>
    <property type="evidence" value="ECO:0007669"/>
    <property type="project" value="TreeGrafter"/>
</dbReference>
<comment type="pathway">
    <text evidence="2">Protein modification; protein glycosylation.</text>
</comment>
<dbReference type="Gene3D" id="1.20.144.10">
    <property type="entry name" value="Phosphatidic acid phosphatase type 2/haloperoxidase"/>
    <property type="match status" value="1"/>
</dbReference>
<dbReference type="SUPFAM" id="SSF51206">
    <property type="entry name" value="cAMP-binding domain-like"/>
    <property type="match status" value="1"/>
</dbReference>
<comment type="subcellular location">
    <subcellularLocation>
        <location evidence="1">Endoplasmic reticulum membrane</location>
        <topology evidence="1">Multi-pass membrane protein</topology>
    </subcellularLocation>
</comment>
<comment type="caution">
    <text evidence="21">The sequence shown here is derived from an EMBL/GenBank/DDBJ whole genome shotgun (WGS) entry which is preliminary data.</text>
</comment>
<dbReference type="Gene3D" id="1.10.287.70">
    <property type="match status" value="1"/>
</dbReference>
<feature type="transmembrane region" description="Helical" evidence="19">
    <location>
        <begin position="91"/>
        <end position="109"/>
    </location>
</feature>
<evidence type="ECO:0000259" key="20">
    <source>
        <dbReference type="PROSITE" id="PS50042"/>
    </source>
</evidence>
<evidence type="ECO:0000256" key="17">
    <source>
        <dbReference type="ARBA" id="ARBA00047349"/>
    </source>
</evidence>
<evidence type="ECO:0000256" key="3">
    <source>
        <dbReference type="ARBA" id="ARBA00005518"/>
    </source>
</evidence>
<dbReference type="AlphaFoldDB" id="A0A9Q0NCZ0"/>
<evidence type="ECO:0000256" key="6">
    <source>
        <dbReference type="ARBA" id="ARBA00022448"/>
    </source>
</evidence>
<dbReference type="EC" id="3.6.1.43" evidence="4"/>
<feature type="region of interest" description="Disordered" evidence="18">
    <location>
        <begin position="332"/>
        <end position="353"/>
    </location>
</feature>
<dbReference type="Proteomes" id="UP001151699">
    <property type="component" value="Chromosome A"/>
</dbReference>
<dbReference type="InterPro" id="IPR018490">
    <property type="entry name" value="cNMP-bd_dom_sf"/>
</dbReference>
<dbReference type="PANTHER" id="PTHR45638:SF1">
    <property type="entry name" value="CYCLIC NUCLEOTIDE-GATED ION CHANNEL SUBUNIT B, ISOFORM A"/>
    <property type="match status" value="1"/>
</dbReference>
<dbReference type="CDD" id="cd00038">
    <property type="entry name" value="CAP_ED"/>
    <property type="match status" value="1"/>
</dbReference>
<evidence type="ECO:0000256" key="9">
    <source>
        <dbReference type="ARBA" id="ARBA00022824"/>
    </source>
</evidence>
<evidence type="ECO:0000313" key="22">
    <source>
        <dbReference type="Proteomes" id="UP001151699"/>
    </source>
</evidence>
<dbReference type="GO" id="GO:0044877">
    <property type="term" value="F:protein-containing complex binding"/>
    <property type="evidence" value="ECO:0007669"/>
    <property type="project" value="TreeGrafter"/>
</dbReference>
<keyword evidence="22" id="KW-1185">Reference proteome</keyword>
<feature type="transmembrane region" description="Helical" evidence="19">
    <location>
        <begin position="737"/>
        <end position="754"/>
    </location>
</feature>
<evidence type="ECO:0000256" key="8">
    <source>
        <dbReference type="ARBA" id="ARBA00022801"/>
    </source>
</evidence>
<dbReference type="Pfam" id="PF00520">
    <property type="entry name" value="Ion_trans"/>
    <property type="match status" value="1"/>
</dbReference>
<dbReference type="CDD" id="cd03382">
    <property type="entry name" value="PAP2_dolichyldiphosphatase"/>
    <property type="match status" value="1"/>
</dbReference>
<proteinExistence type="inferred from homology"/>
<keyword evidence="9" id="KW-0256">Endoplasmic reticulum</keyword>
<evidence type="ECO:0000256" key="15">
    <source>
        <dbReference type="ARBA" id="ARBA00024907"/>
    </source>
</evidence>
<dbReference type="GO" id="GO:0005886">
    <property type="term" value="C:plasma membrane"/>
    <property type="evidence" value="ECO:0007669"/>
    <property type="project" value="TreeGrafter"/>
</dbReference>
<dbReference type="GO" id="GO:0017071">
    <property type="term" value="C:intracellular cyclic nucleotide activated cation channel complex"/>
    <property type="evidence" value="ECO:0007669"/>
    <property type="project" value="TreeGrafter"/>
</dbReference>
<dbReference type="PROSITE" id="PS50042">
    <property type="entry name" value="CNMP_BINDING_3"/>
    <property type="match status" value="1"/>
</dbReference>
<evidence type="ECO:0000256" key="10">
    <source>
        <dbReference type="ARBA" id="ARBA00022989"/>
    </source>
</evidence>
<dbReference type="FunFam" id="2.60.120.10:FF:000078">
    <property type="entry name" value="Cyclic nucleotide-gated channel"/>
    <property type="match status" value="1"/>
</dbReference>
<feature type="domain" description="Cyclic nucleotide-binding" evidence="20">
    <location>
        <begin position="904"/>
        <end position="1003"/>
    </location>
</feature>
<dbReference type="Pfam" id="PF00027">
    <property type="entry name" value="cNMP_binding"/>
    <property type="match status" value="1"/>
</dbReference>
<keyword evidence="14" id="KW-0407">Ion channel</keyword>
<evidence type="ECO:0000256" key="13">
    <source>
        <dbReference type="ARBA" id="ARBA00023286"/>
    </source>
</evidence>
<dbReference type="GO" id="GO:0005789">
    <property type="term" value="C:endoplasmic reticulum membrane"/>
    <property type="evidence" value="ECO:0007669"/>
    <property type="project" value="UniProtKB-SubCell"/>
</dbReference>
<keyword evidence="7 19" id="KW-0812">Transmembrane</keyword>
<feature type="region of interest" description="Disordered" evidence="18">
    <location>
        <begin position="558"/>
        <end position="584"/>
    </location>
</feature>